<dbReference type="InterPro" id="IPR001460">
    <property type="entry name" value="PCN-bd_Tpept"/>
</dbReference>
<dbReference type="InterPro" id="IPR050515">
    <property type="entry name" value="Beta-lactam/transpept"/>
</dbReference>
<dbReference type="PANTHER" id="PTHR30627:SF26">
    <property type="entry name" value="PENICILLIN-BINDING PROTEIN 2B"/>
    <property type="match status" value="1"/>
</dbReference>
<keyword evidence="1" id="KW-0472">Membrane</keyword>
<sequence length="441" mass="48354">MTPSIEEKEISTVLQSFPSLQMDEDKRRDIASHIRRERELLIQMKRRKRYAQVIGGVAASFALLFIAYQWIPSEVTPSVPSAQQMNREDGQNTYASGTTLSTGTVITIDRQIQAYVDEALDKTNAAYHPENMMVIVTDPNTGEILGMGNRRKHEDYDSLEESVRAVPDPVVAFPIVTLAAAIEEGMYSSNETYDSGTYEVVPGKPIKDHNGGIGWGEITYLEGIQRSSNVAFAKLGYERLPKDSLGKYLRRFGFGAKTDTDIFGEEAGQIPKMDTPYDAAMAAMGHAGSVTAIQQVAAVGAIANGGELLTPHLSKQAKSGTTDSYKGRRVVSEETAKQVREILEAVVNNRPGSGTDFSIKEHAVAGRTGIAGKRDQQGNFIEGKYTYSFIGFAPSDDPKLLVYIAVDNPNTDLWLGLWGKGIVAPPFKEIMGNSLQYLQER</sequence>
<name>A0A220MNG9_9BACL</name>
<dbReference type="Proteomes" id="UP000197781">
    <property type="component" value="Chromosome"/>
</dbReference>
<dbReference type="PANTHER" id="PTHR30627">
    <property type="entry name" value="PEPTIDOGLYCAN D,D-TRANSPEPTIDASE"/>
    <property type="match status" value="1"/>
</dbReference>
<keyword evidence="1" id="KW-1133">Transmembrane helix</keyword>
<keyword evidence="3" id="KW-0132">Cell division</keyword>
<dbReference type="Pfam" id="PF00905">
    <property type="entry name" value="Transpeptidase"/>
    <property type="match status" value="1"/>
</dbReference>
<feature type="domain" description="Penicillin-binding protein transpeptidase" evidence="2">
    <location>
        <begin position="132"/>
        <end position="431"/>
    </location>
</feature>
<dbReference type="GO" id="GO:0051301">
    <property type="term" value="P:cell division"/>
    <property type="evidence" value="ECO:0007669"/>
    <property type="project" value="UniProtKB-KW"/>
</dbReference>
<dbReference type="GO" id="GO:0005886">
    <property type="term" value="C:plasma membrane"/>
    <property type="evidence" value="ECO:0007669"/>
    <property type="project" value="TreeGrafter"/>
</dbReference>
<dbReference type="Gene3D" id="3.40.710.10">
    <property type="entry name" value="DD-peptidase/beta-lactamase superfamily"/>
    <property type="match status" value="1"/>
</dbReference>
<dbReference type="GO" id="GO:0008658">
    <property type="term" value="F:penicillin binding"/>
    <property type="evidence" value="ECO:0007669"/>
    <property type="project" value="InterPro"/>
</dbReference>
<evidence type="ECO:0000259" key="2">
    <source>
        <dbReference type="Pfam" id="PF00905"/>
    </source>
</evidence>
<keyword evidence="3" id="KW-0131">Cell cycle</keyword>
<keyword evidence="1" id="KW-0812">Transmembrane</keyword>
<feature type="transmembrane region" description="Helical" evidence="1">
    <location>
        <begin position="50"/>
        <end position="71"/>
    </location>
</feature>
<dbReference type="InterPro" id="IPR012338">
    <property type="entry name" value="Beta-lactam/transpept-like"/>
</dbReference>
<reference evidence="3 4" key="1">
    <citation type="submission" date="2016-11" db="EMBL/GenBank/DDBJ databases">
        <authorList>
            <person name="Jaros S."/>
            <person name="Januszkiewicz K."/>
            <person name="Wedrychowicz H."/>
        </authorList>
    </citation>
    <scope>NUCLEOTIDE SEQUENCE [LARGE SCALE GENOMIC DNA]</scope>
    <source>
        <strain evidence="3 4">NF2</strain>
    </source>
</reference>
<accession>A0A220MNG9</accession>
<organism evidence="3 4">
    <name type="scientific">Brevibacillus formosus</name>
    <dbReference type="NCBI Taxonomy" id="54913"/>
    <lineage>
        <taxon>Bacteria</taxon>
        <taxon>Bacillati</taxon>
        <taxon>Bacillota</taxon>
        <taxon>Bacilli</taxon>
        <taxon>Bacillales</taxon>
        <taxon>Paenibacillaceae</taxon>
        <taxon>Brevibacillus</taxon>
    </lineage>
</organism>
<dbReference type="GO" id="GO:0071555">
    <property type="term" value="P:cell wall organization"/>
    <property type="evidence" value="ECO:0007669"/>
    <property type="project" value="TreeGrafter"/>
</dbReference>
<protein>
    <submittedName>
        <fullName evidence="3">Cell division protein FtsK</fullName>
    </submittedName>
</protein>
<proteinExistence type="predicted"/>
<evidence type="ECO:0000313" key="3">
    <source>
        <dbReference type="EMBL" id="ASJ56608.1"/>
    </source>
</evidence>
<dbReference type="AlphaFoldDB" id="A0A220MNG9"/>
<dbReference type="KEGG" id="bfm:BP422_25555"/>
<dbReference type="Gene3D" id="3.30.450.330">
    <property type="match status" value="1"/>
</dbReference>
<gene>
    <name evidence="3" type="ORF">BP422_25555</name>
</gene>
<evidence type="ECO:0000313" key="4">
    <source>
        <dbReference type="Proteomes" id="UP000197781"/>
    </source>
</evidence>
<evidence type="ECO:0000256" key="1">
    <source>
        <dbReference type="SAM" id="Phobius"/>
    </source>
</evidence>
<dbReference type="SUPFAM" id="SSF56601">
    <property type="entry name" value="beta-lactamase/transpeptidase-like"/>
    <property type="match status" value="1"/>
</dbReference>
<dbReference type="RefSeq" id="WP_088910158.1">
    <property type="nucleotide sequence ID" value="NZ_CP018145.1"/>
</dbReference>
<dbReference type="EMBL" id="CP018145">
    <property type="protein sequence ID" value="ASJ56608.1"/>
    <property type="molecule type" value="Genomic_DNA"/>
</dbReference>